<dbReference type="InterPro" id="IPR037516">
    <property type="entry name" value="Tripartite_DENN"/>
</dbReference>
<protein>
    <recommendedName>
        <fullName evidence="8">DENN domain-containing protein 3</fullName>
    </recommendedName>
</protein>
<dbReference type="PROSITE" id="PS00678">
    <property type="entry name" value="WD_REPEATS_1"/>
    <property type="match status" value="1"/>
</dbReference>
<dbReference type="Gene3D" id="2.130.10.10">
    <property type="entry name" value="YVTN repeat-like/Quinoprotein amine dehydrogenase"/>
    <property type="match status" value="1"/>
</dbReference>
<dbReference type="SUPFAM" id="SSF50978">
    <property type="entry name" value="WD40 repeat-like"/>
    <property type="match status" value="1"/>
</dbReference>
<dbReference type="STRING" id="10020.ENSDORP00000005282"/>
<dbReference type="InterPro" id="IPR019775">
    <property type="entry name" value="WD40_repeat_CS"/>
</dbReference>
<keyword evidence="6" id="KW-0677">Repeat</keyword>
<evidence type="ECO:0000256" key="5">
    <source>
        <dbReference type="ARBA" id="ARBA00022658"/>
    </source>
</evidence>
<dbReference type="Pfam" id="PF02141">
    <property type="entry name" value="DENN"/>
    <property type="match status" value="1"/>
</dbReference>
<dbReference type="InterPro" id="IPR051696">
    <property type="entry name" value="DENN_Domain_GEFs"/>
</dbReference>
<feature type="compositionally biased region" description="Polar residues" evidence="9">
    <location>
        <begin position="178"/>
        <end position="187"/>
    </location>
</feature>
<reference evidence="12" key="1">
    <citation type="submission" date="2025-08" db="UniProtKB">
        <authorList>
            <consortium name="RefSeq"/>
        </authorList>
    </citation>
    <scope>IDENTIFICATION</scope>
    <source>
        <tissue evidence="12">Kidney</tissue>
    </source>
</reference>
<keyword evidence="2" id="KW-0963">Cytoplasm</keyword>
<feature type="region of interest" description="Disordered" evidence="9">
    <location>
        <begin position="134"/>
        <end position="192"/>
    </location>
</feature>
<accession>A0A1S3FXM2</accession>
<dbReference type="Proteomes" id="UP000081671">
    <property type="component" value="Unplaced"/>
</dbReference>
<name>A0A1S3FXM2_DIPOR</name>
<keyword evidence="4" id="KW-0853">WD repeat</keyword>
<feature type="compositionally biased region" description="Basic residues" evidence="9">
    <location>
        <begin position="407"/>
        <end position="419"/>
    </location>
</feature>
<feature type="compositionally biased region" description="Basic and acidic residues" evidence="9">
    <location>
        <begin position="420"/>
        <end position="436"/>
    </location>
</feature>
<evidence type="ECO:0000256" key="1">
    <source>
        <dbReference type="ARBA" id="ARBA00004496"/>
    </source>
</evidence>
<dbReference type="Pfam" id="PF25570">
    <property type="entry name" value="TPR_DENND3"/>
    <property type="match status" value="1"/>
</dbReference>
<dbReference type="GeneID" id="105992309"/>
<dbReference type="PANTHER" id="PTHR12296:SF21">
    <property type="entry name" value="DENN DOMAIN-CONTAINING PROTEIN 3"/>
    <property type="match status" value="1"/>
</dbReference>
<sequence length="1612" mass="178839">MLQPFSSPLRQMQLVALIGLEEPSTPPILPPAPLRAGIRLAQGNKWRLARMLLDKALEAVMSSSVGPGHLGHPDRMGRAQPQEAGSQRADCVWQDGGSLAASEGFLALWDQSTWSVVLTPLGVDTHSCLCPQQQTGHRGWQFPPRRDLEGEEAADSRAGAQQSWYRCREVRGGDPTAPQAQSGSGPSDVQCPSRWQVAASVSPEPQELSCLGRIAPPPPLLSSALAVIQRGLGRMAPVGSSSPPRRWPLAIPGARPWALCTEQQQPPGADAHPWRDGKIAGACPEEHSGERSSSLLWRPPGLAIHLATRSLLPAMDQAGLEFGVRMDYESSHIVLFLCGRAQGPDRPQLPVFPHWEDDEKVEDEVAPTRGGRSLSSLEPEVLSVFVPPFTSGEDSQVVGAGGGTLGKGRRRSFRKRRDKLRAEPPRDLQGHSKGPDLEDVSIPGGVDLLALPQLCFPGGVCAAWEPKEDHVHFLVLTDVCGNRTYGVVAQYHRPLHDEYCFYSGKTHWELSRPSAGTAGCFVPFAVCVVSRFPYYNALKDCLSCLLTHLKLCKDFEVDNHIKDFAARLSLIPSPPPGPLHLMFNMKPLQVVFPSRADPESPIVDLDLHLPLLCFRPEKVLQILTCILTEQRIVFFSSDWALLTLVAECFMVYLHPLQWQHTFVPILSRQMLDFVMAPTSFLMGCHLDHFEEVSKEADGLVLIDIDRGSITCPESPNNNLGIPEVPLAAAQEFIQRVQSLQLHRELHLAHLSSSTDLNEGRARRRAWQQTLNCRVQQITLHLLVSIFREVKNHLNYEHRVFNSEEFLKTRAAGDQPFYRQVLDTYMFHSFLKARLSRTMDAFARMDRDTQSEEDRENGMLISPRRPTVEKMALRKPPALPLAHRRMVVSMPNLQDIALPELPPRNLSLRVMGSSHCQSSSLALNVAPRSTYTFKIPEIHFPLVRQCVQAYYADFAGLLSKAMGLLAPDNSLLLARYFYLRGIVHLMQGQLLSALLDFQNLYKTDLGIFPADLVKRTMAAMSTAERAQAERTPELKRLITEVLDKLGQAPKADDTVKNFELPKKHMQLDDFVKRVQESGIVKDTDIICRLFTALTVGQQKQIDPETFKDFYNCWKETEAEAQEVSLPSLVMDHLDKNECVYKLSSSVKTSRGVGKIAMTQKRLFLLTEGRPGYVEISTFRNIEEVKSTMVAFLLLRIPTLKIKMVSKKEVFEANLKSECDLWHLMVKEMWAGRKLADDYKDPQFVQQALTNVLLMDAVVGALQSPGAIYAASKLSYFDKMRTEMPLAVPKTTSETLKHKINPSAGETGPQAVEVLLYTPGHLDPAEKVEDAHPKLWCALSGGKVIVFDASSWTVHQHCFRVGSSRVNCMVMADQSQVWVGSEDAVIYIINVHSMSCNKQLTEHRAAVTGLAAPAGGRPSELYSCSVDGTVLAWDVSSLRVTGRFQLPCGGLTAISLHSSHLWCCAGSSIVEVTARGVLRQQLRINGGHPEVQASFLGLQILPEEQLWAACAGHSELYIWSLGDLAQPPESVRLPDCSEISCMIRVKRQIWVGGAGPSQGRPRGKIYVIDTDQRTVAKELLAHVDCVRTLCSAEGRYVLSGSGPEEGKIAIWKVE</sequence>
<dbReference type="FunCoup" id="A0A1S3FXM2">
    <property type="interactions" value="792"/>
</dbReference>
<dbReference type="InterPro" id="IPR005112">
    <property type="entry name" value="dDENN_dom"/>
</dbReference>
<evidence type="ECO:0000256" key="6">
    <source>
        <dbReference type="ARBA" id="ARBA00022737"/>
    </source>
</evidence>
<dbReference type="FunFam" id="3.40.50.11500:FF:000008">
    <property type="entry name" value="DENN domain containing 3"/>
    <property type="match status" value="1"/>
</dbReference>
<dbReference type="PANTHER" id="PTHR12296">
    <property type="entry name" value="DENN DOMAIN-CONTAINING PROTEIN 4"/>
    <property type="match status" value="1"/>
</dbReference>
<dbReference type="InParanoid" id="A0A1S3FXM2"/>
<evidence type="ECO:0000256" key="3">
    <source>
        <dbReference type="ARBA" id="ARBA00022553"/>
    </source>
</evidence>
<keyword evidence="11" id="KW-1185">Reference proteome</keyword>
<feature type="region of interest" description="Disordered" evidence="9">
    <location>
        <begin position="395"/>
        <end position="438"/>
    </location>
</feature>
<keyword evidence="3" id="KW-0597">Phosphoprotein</keyword>
<dbReference type="InterPro" id="IPR036322">
    <property type="entry name" value="WD40_repeat_dom_sf"/>
</dbReference>
<evidence type="ECO:0000259" key="10">
    <source>
        <dbReference type="PROSITE" id="PS50211"/>
    </source>
</evidence>
<comment type="subcellular location">
    <subcellularLocation>
        <location evidence="1">Cytoplasm</location>
    </subcellularLocation>
</comment>
<evidence type="ECO:0000256" key="8">
    <source>
        <dbReference type="ARBA" id="ARBA00074528"/>
    </source>
</evidence>
<organism evidence="11 12">
    <name type="scientific">Dipodomys ordii</name>
    <name type="common">Ord's kangaroo rat</name>
    <dbReference type="NCBI Taxonomy" id="10020"/>
    <lineage>
        <taxon>Eukaryota</taxon>
        <taxon>Metazoa</taxon>
        <taxon>Chordata</taxon>
        <taxon>Craniata</taxon>
        <taxon>Vertebrata</taxon>
        <taxon>Euteleostomi</taxon>
        <taxon>Mammalia</taxon>
        <taxon>Eutheria</taxon>
        <taxon>Euarchontoglires</taxon>
        <taxon>Glires</taxon>
        <taxon>Rodentia</taxon>
        <taxon>Castorimorpha</taxon>
        <taxon>Heteromyidae</taxon>
        <taxon>Dipodomyinae</taxon>
        <taxon>Dipodomys</taxon>
    </lineage>
</organism>
<evidence type="ECO:0000256" key="4">
    <source>
        <dbReference type="ARBA" id="ARBA00022574"/>
    </source>
</evidence>
<comment type="subunit">
    <text evidence="7">Forms oligomers. Interacts with 6 of the 7 known isoforms of 14-3-3 proteins.</text>
</comment>
<dbReference type="SMART" id="SM00320">
    <property type="entry name" value="WD40"/>
    <property type="match status" value="4"/>
</dbReference>
<dbReference type="Gene3D" id="3.40.50.11500">
    <property type="match status" value="1"/>
</dbReference>
<dbReference type="KEGG" id="dord:105992309"/>
<dbReference type="PROSITE" id="PS50211">
    <property type="entry name" value="DENN"/>
    <property type="match status" value="1"/>
</dbReference>
<gene>
    <name evidence="12" type="primary">Dennd3</name>
</gene>
<dbReference type="Gene3D" id="3.30.450.200">
    <property type="match status" value="1"/>
</dbReference>
<dbReference type="GO" id="GO:0031410">
    <property type="term" value="C:cytoplasmic vesicle"/>
    <property type="evidence" value="ECO:0007669"/>
    <property type="project" value="TreeGrafter"/>
</dbReference>
<dbReference type="RefSeq" id="XP_012880592.1">
    <property type="nucleotide sequence ID" value="XM_013025138.1"/>
</dbReference>
<keyword evidence="5" id="KW-0344">Guanine-nucleotide releasing factor</keyword>
<dbReference type="InterPro" id="IPR001194">
    <property type="entry name" value="cDENN_dom"/>
</dbReference>
<dbReference type="OrthoDB" id="6019893at2759"/>
<proteinExistence type="predicted"/>
<dbReference type="SMART" id="SM00801">
    <property type="entry name" value="dDENN"/>
    <property type="match status" value="1"/>
</dbReference>
<evidence type="ECO:0000256" key="2">
    <source>
        <dbReference type="ARBA" id="ARBA00022490"/>
    </source>
</evidence>
<evidence type="ECO:0000313" key="12">
    <source>
        <dbReference type="RefSeq" id="XP_012880592.1"/>
    </source>
</evidence>
<dbReference type="CTD" id="22898"/>
<dbReference type="InterPro" id="IPR001680">
    <property type="entry name" value="WD40_rpt"/>
</dbReference>
<evidence type="ECO:0000256" key="7">
    <source>
        <dbReference type="ARBA" id="ARBA00062438"/>
    </source>
</evidence>
<dbReference type="SMART" id="SM00799">
    <property type="entry name" value="DENN"/>
    <property type="match status" value="1"/>
</dbReference>
<evidence type="ECO:0000256" key="9">
    <source>
        <dbReference type="SAM" id="MobiDB-lite"/>
    </source>
</evidence>
<dbReference type="InterPro" id="IPR015943">
    <property type="entry name" value="WD40/YVTN_repeat-like_dom_sf"/>
</dbReference>
<dbReference type="GO" id="GO:0005085">
    <property type="term" value="F:guanyl-nucleotide exchange factor activity"/>
    <property type="evidence" value="ECO:0007669"/>
    <property type="project" value="UniProtKB-KW"/>
</dbReference>
<dbReference type="InterPro" id="IPR043153">
    <property type="entry name" value="DENN_C"/>
</dbReference>
<feature type="domain" description="UDENN" evidence="10">
    <location>
        <begin position="406"/>
        <end position="840"/>
    </location>
</feature>
<evidence type="ECO:0000313" key="11">
    <source>
        <dbReference type="Proteomes" id="UP000081671"/>
    </source>
</evidence>
<dbReference type="GO" id="GO:0032483">
    <property type="term" value="P:regulation of Rab protein signal transduction"/>
    <property type="evidence" value="ECO:0007669"/>
    <property type="project" value="TreeGrafter"/>
</dbReference>
<dbReference type="InterPro" id="IPR057977">
    <property type="entry name" value="TPR_DENND3"/>
</dbReference>